<organism evidence="2 3">
    <name type="scientific">Iris pallida</name>
    <name type="common">Sweet iris</name>
    <dbReference type="NCBI Taxonomy" id="29817"/>
    <lineage>
        <taxon>Eukaryota</taxon>
        <taxon>Viridiplantae</taxon>
        <taxon>Streptophyta</taxon>
        <taxon>Embryophyta</taxon>
        <taxon>Tracheophyta</taxon>
        <taxon>Spermatophyta</taxon>
        <taxon>Magnoliopsida</taxon>
        <taxon>Liliopsida</taxon>
        <taxon>Asparagales</taxon>
        <taxon>Iridaceae</taxon>
        <taxon>Iridoideae</taxon>
        <taxon>Irideae</taxon>
        <taxon>Iris</taxon>
    </lineage>
</organism>
<evidence type="ECO:0000313" key="3">
    <source>
        <dbReference type="Proteomes" id="UP001140949"/>
    </source>
</evidence>
<feature type="compositionally biased region" description="Low complexity" evidence="1">
    <location>
        <begin position="1"/>
        <end position="11"/>
    </location>
</feature>
<dbReference type="AlphaFoldDB" id="A0AAX6GSP9"/>
<sequence>MDPEALGELPPAGAPGGGSRLLLVAEDVEEGPRGGGGAAARVLVGGEDGGQGYGGPRATDAVAAGLAVVADLEEIPEVRWPLEERELVGEGHSLTDLSSSFHRSFPELRSGSLSKNSPANLDGVPKSPAKAPIPAKIEVGSVRIGYSSGIGFLS</sequence>
<comment type="caution">
    <text evidence="2">The sequence shown here is derived from an EMBL/GenBank/DDBJ whole genome shotgun (WGS) entry which is preliminary data.</text>
</comment>
<reference evidence="2" key="2">
    <citation type="submission" date="2023-04" db="EMBL/GenBank/DDBJ databases">
        <authorList>
            <person name="Bruccoleri R.E."/>
            <person name="Oakeley E.J."/>
            <person name="Faust A.-M."/>
            <person name="Dessus-Babus S."/>
            <person name="Altorfer M."/>
            <person name="Burckhardt D."/>
            <person name="Oertli M."/>
            <person name="Naumann U."/>
            <person name="Petersen F."/>
            <person name="Wong J."/>
        </authorList>
    </citation>
    <scope>NUCLEOTIDE SEQUENCE</scope>
    <source>
        <strain evidence="2">GSM-AAB239-AS_SAM_17_03QT</strain>
        <tissue evidence="2">Leaf</tissue>
    </source>
</reference>
<dbReference type="EMBL" id="JANAVB010016600">
    <property type="protein sequence ID" value="KAJ6831562.1"/>
    <property type="molecule type" value="Genomic_DNA"/>
</dbReference>
<evidence type="ECO:0000256" key="1">
    <source>
        <dbReference type="SAM" id="MobiDB-lite"/>
    </source>
</evidence>
<evidence type="ECO:0000313" key="2">
    <source>
        <dbReference type="EMBL" id="KAJ6831562.1"/>
    </source>
</evidence>
<name>A0AAX6GSP9_IRIPA</name>
<gene>
    <name evidence="2" type="ORF">M6B38_348225</name>
</gene>
<protein>
    <submittedName>
        <fullName evidence="2">Arabinogalactan protein 1</fullName>
    </submittedName>
</protein>
<feature type="region of interest" description="Disordered" evidence="1">
    <location>
        <begin position="105"/>
        <end position="132"/>
    </location>
</feature>
<dbReference type="Proteomes" id="UP001140949">
    <property type="component" value="Unassembled WGS sequence"/>
</dbReference>
<feature type="region of interest" description="Disordered" evidence="1">
    <location>
        <begin position="1"/>
        <end position="21"/>
    </location>
</feature>
<keyword evidence="3" id="KW-1185">Reference proteome</keyword>
<proteinExistence type="predicted"/>
<reference evidence="2" key="1">
    <citation type="journal article" date="2023" name="GigaByte">
        <title>Genome assembly of the bearded iris, Iris pallida Lam.</title>
        <authorList>
            <person name="Bruccoleri R.E."/>
            <person name="Oakeley E.J."/>
            <person name="Faust A.M.E."/>
            <person name="Altorfer M."/>
            <person name="Dessus-Babus S."/>
            <person name="Burckhardt D."/>
            <person name="Oertli M."/>
            <person name="Naumann U."/>
            <person name="Petersen F."/>
            <person name="Wong J."/>
        </authorList>
    </citation>
    <scope>NUCLEOTIDE SEQUENCE</scope>
    <source>
        <strain evidence="2">GSM-AAB239-AS_SAM_17_03QT</strain>
    </source>
</reference>
<accession>A0AAX6GSP9</accession>